<dbReference type="Pfam" id="PF17957">
    <property type="entry name" value="Big_7"/>
    <property type="match status" value="1"/>
</dbReference>
<organism evidence="7 8">
    <name type="scientific">Thalassomonas haliotis</name>
    <dbReference type="NCBI Taxonomy" id="485448"/>
    <lineage>
        <taxon>Bacteria</taxon>
        <taxon>Pseudomonadati</taxon>
        <taxon>Pseudomonadota</taxon>
        <taxon>Gammaproteobacteria</taxon>
        <taxon>Alteromonadales</taxon>
        <taxon>Colwelliaceae</taxon>
        <taxon>Thalassomonas</taxon>
    </lineage>
</organism>
<feature type="chain" id="PRO_5045897858" evidence="5">
    <location>
        <begin position="20"/>
        <end position="896"/>
    </location>
</feature>
<keyword evidence="1 5" id="KW-0732">Signal</keyword>
<dbReference type="SMART" id="SM00237">
    <property type="entry name" value="Calx_beta"/>
    <property type="match status" value="1"/>
</dbReference>
<feature type="region of interest" description="Disordered" evidence="4">
    <location>
        <begin position="842"/>
        <end position="865"/>
    </location>
</feature>
<dbReference type="SUPFAM" id="SSF55486">
    <property type="entry name" value="Metalloproteases ('zincins'), catalytic domain"/>
    <property type="match status" value="1"/>
</dbReference>
<feature type="signal peptide" evidence="5">
    <location>
        <begin position="1"/>
        <end position="19"/>
    </location>
</feature>
<dbReference type="InterPro" id="IPR003644">
    <property type="entry name" value="Calx_beta"/>
</dbReference>
<keyword evidence="2" id="KW-0677">Repeat</keyword>
<accession>A0ABY7VCM1</accession>
<keyword evidence="7" id="KW-0645">Protease</keyword>
<reference evidence="7 8" key="1">
    <citation type="journal article" date="2022" name="Mar. Drugs">
        <title>Bioassay-Guided Fractionation Leads to the Detection of Cholic Acid Generated by the Rare Thalassomonas sp.</title>
        <authorList>
            <person name="Pheiffer F."/>
            <person name="Schneider Y.K."/>
            <person name="Hansen E.H."/>
            <person name="Andersen J.H."/>
            <person name="Isaksson J."/>
            <person name="Busche T."/>
            <person name="R C."/>
            <person name="Kalinowski J."/>
            <person name="Zyl L.V."/>
            <person name="Trindade M."/>
        </authorList>
    </citation>
    <scope>NUCLEOTIDE SEQUENCE [LARGE SCALE GENOMIC DNA]</scope>
    <source>
        <strain evidence="7 8">A5K-61T</strain>
    </source>
</reference>
<dbReference type="Gene3D" id="2.60.40.10">
    <property type="entry name" value="Immunoglobulins"/>
    <property type="match status" value="1"/>
</dbReference>
<keyword evidence="8" id="KW-1185">Reference proteome</keyword>
<evidence type="ECO:0000256" key="2">
    <source>
        <dbReference type="ARBA" id="ARBA00022737"/>
    </source>
</evidence>
<dbReference type="Gene3D" id="2.60.40.2030">
    <property type="match status" value="1"/>
</dbReference>
<evidence type="ECO:0000313" key="8">
    <source>
        <dbReference type="Proteomes" id="UP001215231"/>
    </source>
</evidence>
<evidence type="ECO:0000256" key="4">
    <source>
        <dbReference type="SAM" id="MobiDB-lite"/>
    </source>
</evidence>
<keyword evidence="7" id="KW-0482">Metalloprotease</keyword>
<proteinExistence type="predicted"/>
<evidence type="ECO:0000259" key="6">
    <source>
        <dbReference type="SMART" id="SM00237"/>
    </source>
</evidence>
<dbReference type="Gene3D" id="3.40.390.10">
    <property type="entry name" value="Collagenase (Catalytic Domain)"/>
    <property type="match status" value="1"/>
</dbReference>
<sequence length="896" mass="97818">MHKLFLCAAILLFCTLTQAFEVQLPDNGQGDPDIPITWLSAPTGLPSIGEQKIFVLLMEFNNYEHLARDNVEKMTRDIFGEGKSDNYPFDSVSNFYRRSSFGKLDIVGDVLGWYKVDADREDIDQAEEVKRALQHYDQLGHDFSQYDRDGNGIIDSFVVIWTGPDGTGSLDWNPHYGSLGDREFELDGKTFASYVSTSESFTYPYGEFEPATLIHELGHALGLPDLYDTNRAVGLPGGLGGLDIMGAGDHGDHNALSKFLLGWITPQVLGSGSKEISLAPASSSGDALLIMSDADENTVFSEYFLVENRDNQGNDASLSGNSGLFIWHIEASLSEEFNYYYMKYNNRDTERKRVRLVQADGLGEIEREKPFDSGDIFQVGDEFSPDSKAQSRLYSGQHSGVKISNIRKQGDNFVFSGEIIPVDSVPDFNLATIEAQPLVRENSRLQVEVADDVVKVDFYLGDQLLASDTSAPFAFSWQTSFAALGSHELKVQAFNAQGYSSSEFTRILHLPEQPVALVVSLSSDIADAPDDLLQQLTQNDIQVLGSDFIPPLSPDNFNLVMVNFGSFHESDLDGDGEIRAISRPASGQEQQRLADFTSAGGKLLVEGEAVFSYTGNGLLLDTLAISLADDPHETLYAKSFSGKVDTELDGISAEFAKMDFLDNLQASPSIGQTLPLLGIKGTYLAAEEVEGDCVIGFDNGVYKSIAASCLLAKLPENERRAVLNAYLAFFDFPQRIAARASVQLSAAAVTIAEDAGVLTLEVVRSGSLSGQLSVQYATVDDTAIAGVDYQENNGELVFADGEAAKQIEIKILDNANLDHDRRFQLRLSGDNIGEQHSVDISIKNDDISGQNSPNKPAEGNSEKSPGGAVDIRLLLLLLCLVFLQQGRAMGRIKLKN</sequence>
<gene>
    <name evidence="7" type="ORF">H3N35_23300</name>
</gene>
<evidence type="ECO:0000256" key="1">
    <source>
        <dbReference type="ARBA" id="ARBA00022729"/>
    </source>
</evidence>
<dbReference type="InterPro" id="IPR024079">
    <property type="entry name" value="MetalloPept_cat_dom_sf"/>
</dbReference>
<dbReference type="InterPro" id="IPR038081">
    <property type="entry name" value="CalX-like_sf"/>
</dbReference>
<name>A0ABY7VCM1_9GAMM</name>
<keyword evidence="7" id="KW-0378">Hydrolase</keyword>
<keyword evidence="3" id="KW-0106">Calcium</keyword>
<protein>
    <submittedName>
        <fullName evidence="7">M6 family metalloprotease domain-containing protein</fullName>
    </submittedName>
</protein>
<dbReference type="EMBL" id="CP059693">
    <property type="protein sequence ID" value="WDE11130.1"/>
    <property type="molecule type" value="Genomic_DNA"/>
</dbReference>
<dbReference type="SUPFAM" id="SSF141072">
    <property type="entry name" value="CalX-like"/>
    <property type="match status" value="1"/>
</dbReference>
<dbReference type="InterPro" id="IPR013783">
    <property type="entry name" value="Ig-like_fold"/>
</dbReference>
<dbReference type="Pfam" id="PF03160">
    <property type="entry name" value="Calx-beta"/>
    <property type="match status" value="1"/>
</dbReference>
<dbReference type="GO" id="GO:0008237">
    <property type="term" value="F:metallopeptidase activity"/>
    <property type="evidence" value="ECO:0007669"/>
    <property type="project" value="UniProtKB-KW"/>
</dbReference>
<dbReference type="PANTHER" id="PTHR41775:SF1">
    <property type="entry name" value="PEPTIDASE M6-LIKE DOMAIN-CONTAINING PROTEIN"/>
    <property type="match status" value="1"/>
</dbReference>
<evidence type="ECO:0000313" key="7">
    <source>
        <dbReference type="EMBL" id="WDE11130.1"/>
    </source>
</evidence>
<dbReference type="PANTHER" id="PTHR41775">
    <property type="entry name" value="SECRETED PROTEIN-RELATED"/>
    <property type="match status" value="1"/>
</dbReference>
<feature type="domain" description="Calx-beta" evidence="6">
    <location>
        <begin position="727"/>
        <end position="828"/>
    </location>
</feature>
<dbReference type="NCBIfam" id="TIGR03296">
    <property type="entry name" value="M6dom_TIGR03296"/>
    <property type="match status" value="1"/>
</dbReference>
<evidence type="ECO:0000256" key="5">
    <source>
        <dbReference type="SAM" id="SignalP"/>
    </source>
</evidence>
<dbReference type="InterPro" id="IPR008757">
    <property type="entry name" value="Peptidase_M6-like_domain"/>
</dbReference>
<evidence type="ECO:0000256" key="3">
    <source>
        <dbReference type="ARBA" id="ARBA00022837"/>
    </source>
</evidence>
<dbReference type="Proteomes" id="UP001215231">
    <property type="component" value="Chromosome"/>
</dbReference>
<dbReference type="RefSeq" id="WP_274051266.1">
    <property type="nucleotide sequence ID" value="NZ_CP059693.1"/>
</dbReference>